<sequence>MPRVAIVGAGLAGYTVARTLRAAGHEGEIVVVGAEAHRPYDRPPLSKAYLSGELDAAGIALEGDEEIGVGWRLGVAAVGLDAGTRALALSDGSVLGADEIVLAVGASPRELPELPGAPSGAPAHVLGTREHADALRAALVPGAEVVIAGAGFVGLEVAAAAIAAGAASVTVVCADTSPLRRFGAEASAAVRGLHERSGVRFVTGVRVVGVERSPDGRPVGVRLGDGRVAEGSVVVAGIGAVPSTGWLAGSGLALTPWRAVACDDRGRAAPGIHAAGDCAAWGEVSCGHWTLAREQASRAAEDIVAPGTAAASGEPPYVWSDQHGARVQFAGRLRGDETVSVAAGDVAAGDPLLVYRDSRGEEVAAFGIDQPRLMMRWRKTHRAVASPSPQVAAA</sequence>
<dbReference type="Pfam" id="PF14759">
    <property type="entry name" value="Reductase_C"/>
    <property type="match status" value="1"/>
</dbReference>
<dbReference type="InterPro" id="IPR023753">
    <property type="entry name" value="FAD/NAD-binding_dom"/>
</dbReference>
<keyword evidence="8" id="KW-1185">Reference proteome</keyword>
<protein>
    <submittedName>
        <fullName evidence="7">FAD-dependent oxidoreductase</fullName>
    </submittedName>
</protein>
<evidence type="ECO:0000259" key="5">
    <source>
        <dbReference type="Pfam" id="PF07992"/>
    </source>
</evidence>
<keyword evidence="2" id="KW-0285">Flavoprotein</keyword>
<organism evidence="7 8">
    <name type="scientific">Microbacterium betulae</name>
    <dbReference type="NCBI Taxonomy" id="2981139"/>
    <lineage>
        <taxon>Bacteria</taxon>
        <taxon>Bacillati</taxon>
        <taxon>Actinomycetota</taxon>
        <taxon>Actinomycetes</taxon>
        <taxon>Micrococcales</taxon>
        <taxon>Microbacteriaceae</taxon>
        <taxon>Microbacterium</taxon>
    </lineage>
</organism>
<evidence type="ECO:0000256" key="3">
    <source>
        <dbReference type="ARBA" id="ARBA00022827"/>
    </source>
</evidence>
<dbReference type="InterPro" id="IPR028202">
    <property type="entry name" value="Reductase_C"/>
</dbReference>
<dbReference type="KEGG" id="mbet:N8K70_01880"/>
<feature type="domain" description="Reductase C-terminal" evidence="6">
    <location>
        <begin position="317"/>
        <end position="393"/>
    </location>
</feature>
<reference evidence="7 8" key="1">
    <citation type="submission" date="2023-02" db="EMBL/GenBank/DDBJ databases">
        <title>Microbacterium betulae sp. nov., isolated from birch wood.</title>
        <authorList>
            <person name="Pasciak M."/>
            <person name="Pawlik K.J."/>
            <person name="Martynowski D."/>
            <person name="Laczmanski L."/>
            <person name="Ciekot J."/>
            <person name="Szponar B."/>
            <person name="Wojcik-Fatla A."/>
            <person name="Mackiewicz B."/>
            <person name="Farian E."/>
            <person name="Cholewa G."/>
            <person name="Cholewa A."/>
            <person name="Dutkiewicz J."/>
        </authorList>
    </citation>
    <scope>NUCLEOTIDE SEQUENCE [LARGE SCALE GENOMIC DNA]</scope>
    <source>
        <strain evidence="7 8">AB</strain>
    </source>
</reference>
<accession>A0AA97FH42</accession>
<name>A0AA97FH42_9MICO</name>
<keyword evidence="3" id="KW-0274">FAD</keyword>
<evidence type="ECO:0000256" key="2">
    <source>
        <dbReference type="ARBA" id="ARBA00022630"/>
    </source>
</evidence>
<dbReference type="PANTHER" id="PTHR43557:SF2">
    <property type="entry name" value="RIESKE DOMAIN-CONTAINING PROTEIN-RELATED"/>
    <property type="match status" value="1"/>
</dbReference>
<keyword evidence="4" id="KW-0560">Oxidoreductase</keyword>
<dbReference type="InterPro" id="IPR050446">
    <property type="entry name" value="FAD-oxidoreductase/Apoptosis"/>
</dbReference>
<dbReference type="Proteomes" id="UP001305498">
    <property type="component" value="Chromosome"/>
</dbReference>
<dbReference type="PANTHER" id="PTHR43557">
    <property type="entry name" value="APOPTOSIS-INDUCING FACTOR 1"/>
    <property type="match status" value="1"/>
</dbReference>
<evidence type="ECO:0000259" key="6">
    <source>
        <dbReference type="Pfam" id="PF14759"/>
    </source>
</evidence>
<dbReference type="PRINTS" id="PR00411">
    <property type="entry name" value="PNDRDTASEI"/>
</dbReference>
<gene>
    <name evidence="7" type="ORF">N8K70_01880</name>
</gene>
<evidence type="ECO:0000256" key="1">
    <source>
        <dbReference type="ARBA" id="ARBA00001974"/>
    </source>
</evidence>
<evidence type="ECO:0000256" key="4">
    <source>
        <dbReference type="ARBA" id="ARBA00023002"/>
    </source>
</evidence>
<dbReference type="InterPro" id="IPR036188">
    <property type="entry name" value="FAD/NAD-bd_sf"/>
</dbReference>
<dbReference type="RefSeq" id="WP_317139923.1">
    <property type="nucleotide sequence ID" value="NZ_CP118157.1"/>
</dbReference>
<dbReference type="SUPFAM" id="SSF55424">
    <property type="entry name" value="FAD/NAD-linked reductases, dimerisation (C-terminal) domain"/>
    <property type="match status" value="1"/>
</dbReference>
<proteinExistence type="predicted"/>
<dbReference type="Pfam" id="PF07992">
    <property type="entry name" value="Pyr_redox_2"/>
    <property type="match status" value="1"/>
</dbReference>
<dbReference type="SUPFAM" id="SSF51905">
    <property type="entry name" value="FAD/NAD(P)-binding domain"/>
    <property type="match status" value="1"/>
</dbReference>
<dbReference type="InterPro" id="IPR016156">
    <property type="entry name" value="FAD/NAD-linked_Rdtase_dimer_sf"/>
</dbReference>
<comment type="cofactor">
    <cofactor evidence="1">
        <name>FAD</name>
        <dbReference type="ChEBI" id="CHEBI:57692"/>
    </cofactor>
</comment>
<dbReference type="EMBL" id="CP118157">
    <property type="protein sequence ID" value="WOF23451.1"/>
    <property type="molecule type" value="Genomic_DNA"/>
</dbReference>
<evidence type="ECO:0000313" key="8">
    <source>
        <dbReference type="Proteomes" id="UP001305498"/>
    </source>
</evidence>
<dbReference type="PRINTS" id="PR00368">
    <property type="entry name" value="FADPNR"/>
</dbReference>
<evidence type="ECO:0000313" key="7">
    <source>
        <dbReference type="EMBL" id="WOF23451.1"/>
    </source>
</evidence>
<feature type="domain" description="FAD/NAD(P)-binding" evidence="5">
    <location>
        <begin position="3"/>
        <end position="296"/>
    </location>
</feature>
<dbReference type="GO" id="GO:0005737">
    <property type="term" value="C:cytoplasm"/>
    <property type="evidence" value="ECO:0007669"/>
    <property type="project" value="TreeGrafter"/>
</dbReference>
<dbReference type="AlphaFoldDB" id="A0AA97FH42"/>
<dbReference type="GO" id="GO:0016651">
    <property type="term" value="F:oxidoreductase activity, acting on NAD(P)H"/>
    <property type="evidence" value="ECO:0007669"/>
    <property type="project" value="TreeGrafter"/>
</dbReference>
<dbReference type="Gene3D" id="3.50.50.60">
    <property type="entry name" value="FAD/NAD(P)-binding domain"/>
    <property type="match status" value="2"/>
</dbReference>
<dbReference type="Gene3D" id="3.30.390.30">
    <property type="match status" value="1"/>
</dbReference>